<proteinExistence type="predicted"/>
<accession>A0A1W2H016</accession>
<evidence type="ECO:0000313" key="2">
    <source>
        <dbReference type="Proteomes" id="UP000192333"/>
    </source>
</evidence>
<dbReference type="STRING" id="758820.SAMN00777080_0761"/>
<organism evidence="1 2">
    <name type="scientific">Aquiflexum balticum DSM 16537</name>
    <dbReference type="NCBI Taxonomy" id="758820"/>
    <lineage>
        <taxon>Bacteria</taxon>
        <taxon>Pseudomonadati</taxon>
        <taxon>Bacteroidota</taxon>
        <taxon>Cytophagia</taxon>
        <taxon>Cytophagales</taxon>
        <taxon>Cyclobacteriaceae</taxon>
        <taxon>Aquiflexum</taxon>
    </lineage>
</organism>
<sequence>MVKTENFQRVEVKDLYFGTSNLQKLRKQEFQESNKLQH</sequence>
<protein>
    <submittedName>
        <fullName evidence="1">Uncharacterized protein</fullName>
    </submittedName>
</protein>
<evidence type="ECO:0000313" key="1">
    <source>
        <dbReference type="EMBL" id="SMD42221.1"/>
    </source>
</evidence>
<dbReference type="EMBL" id="LT838813">
    <property type="protein sequence ID" value="SMD42221.1"/>
    <property type="molecule type" value="Genomic_DNA"/>
</dbReference>
<dbReference type="Proteomes" id="UP000192333">
    <property type="component" value="Chromosome I"/>
</dbReference>
<keyword evidence="2" id="KW-1185">Reference proteome</keyword>
<gene>
    <name evidence="1" type="ORF">SAMN00777080_0761</name>
</gene>
<dbReference type="AlphaFoldDB" id="A0A1W2H016"/>
<reference evidence="2" key="1">
    <citation type="submission" date="2017-04" db="EMBL/GenBank/DDBJ databases">
        <authorList>
            <person name="Varghese N."/>
            <person name="Submissions S."/>
        </authorList>
    </citation>
    <scope>NUCLEOTIDE SEQUENCE [LARGE SCALE GENOMIC DNA]</scope>
    <source>
        <strain evidence="2">DSM 16537</strain>
    </source>
</reference>
<name>A0A1W2H016_9BACT</name>